<evidence type="ECO:0000313" key="1">
    <source>
        <dbReference type="EMBL" id="ESA42253.1"/>
    </source>
</evidence>
<dbReference type="OrthoDB" id="10477612at2759"/>
<reference evidence="1" key="2">
    <citation type="submission" date="2013-04" db="EMBL/GenBank/DDBJ databases">
        <title>The Genome Sequence of Neurospora crassa strain OR74A.</title>
        <authorList>
            <consortium name="The Broad Institute Genome Sequencing Platform"/>
            <person name="Galagan J."/>
            <person name="Henn M.R."/>
            <person name="Hood H."/>
            <person name="Radford A."/>
            <person name="Collins R.A."/>
            <person name="Walker B."/>
            <person name="Young S.K."/>
            <person name="Zeng Q."/>
            <person name="Gargeya S."/>
            <person name="Fitzgerald M."/>
            <person name="Haas B."/>
            <person name="Abouelleil A."/>
            <person name="Allen A.W."/>
            <person name="Alvarado L."/>
            <person name="Arachchi H.M."/>
            <person name="Berlin A."/>
            <person name="Chapman S.B."/>
            <person name="Chen Z."/>
            <person name="Gainer-Dewar J."/>
            <person name="Gnerre S."/>
            <person name="Goldberg J."/>
            <person name="Griggs A."/>
            <person name="Gujja S."/>
            <person name="Hansen M."/>
            <person name="Howarth C."/>
            <person name="Imamovic A."/>
            <person name="Ireland A."/>
            <person name="Larimer J.B."/>
            <person name="McCowan C."/>
            <person name="Murphy C."/>
            <person name="Pearson M.D."/>
            <person name="Poon T.W."/>
            <person name="Priest M."/>
            <person name="Roberts A."/>
            <person name="Saif S."/>
            <person name="Shea T.D."/>
            <person name="Sisk P."/>
            <person name="Shea T."/>
            <person name="Sykes S."/>
            <person name="Zucker J."/>
            <person name="Kodira C."/>
            <person name="Bowman B."/>
            <person name="Colot H."/>
            <person name="Ebbole D."/>
            <person name="Rasmussen C."/>
            <person name="Baker C."/>
            <person name="Kalkman E."/>
            <person name="Chen C.-H."/>
            <person name="Shi M."/>
            <person name="Mathur R."/>
            <person name="Lambreghts R."/>
            <person name="Collopy P."/>
            <person name="Mehra A."/>
            <person name="Schweredtfeger C."/>
            <person name="Hong C."/>
            <person name="Belden W."/>
            <person name="Glass N.L."/>
            <person name="Borkovich K."/>
            <person name="Dunlap J."/>
            <person name="Lander E."/>
            <person name="Wortman J."/>
            <person name="Nusbaum C."/>
            <person name="Sachs M."/>
            <person name="Birren B."/>
        </authorList>
    </citation>
    <scope>NUCLEOTIDE SEQUENCE</scope>
    <source>
        <strain evidence="1">OR74A</strain>
    </source>
</reference>
<dbReference type="SMR" id="V5IKR5"/>
<name>V5IKR5_NEUCR</name>
<dbReference type="VEuPathDB" id="FungiDB:NCU17115"/>
<accession>V5IKR5</accession>
<dbReference type="KEGG" id="ncr:NCU17115"/>
<dbReference type="GeneID" id="23569807"/>
<dbReference type="EMBL" id="CM002241">
    <property type="protein sequence ID" value="ESA42253.1"/>
    <property type="molecule type" value="Genomic_DNA"/>
</dbReference>
<reference evidence="1" key="1">
    <citation type="journal article" date="2003" name="Nature">
        <title>The genome sequence of the filamentous fungus Neurospora crassa.</title>
        <authorList>
            <person name="Galagan J.E."/>
            <person name="Calvo S.E."/>
            <person name="Borkovich K.A."/>
            <person name="Selker E.U."/>
            <person name="Read N.D."/>
            <person name="Jaffe D."/>
            <person name="FitzHugh W."/>
            <person name="Ma L.J."/>
            <person name="Smirnov S."/>
            <person name="Purcell S."/>
            <person name="Rehman B."/>
            <person name="Elkins T."/>
            <person name="Engels R."/>
            <person name="Wang S."/>
            <person name="Nielsen C.B."/>
            <person name="Butler J."/>
            <person name="Endrizzi M."/>
            <person name="Qui D."/>
            <person name="Ianakiev P."/>
            <person name="Bell-Pedersen D."/>
            <person name="Nelson M.A."/>
            <person name="Werner-Washburne M."/>
            <person name="Selitrennikoff C.P."/>
            <person name="Kinsey J.A."/>
            <person name="Braun E.L."/>
            <person name="Zelter A."/>
            <person name="Schulte U."/>
            <person name="Kothe G.O."/>
            <person name="Jedd G."/>
            <person name="Mewes W."/>
            <person name="Staben C."/>
            <person name="Marcotte E."/>
            <person name="Greenberg D."/>
            <person name="Roy A."/>
            <person name="Foley K."/>
            <person name="Naylor J."/>
            <person name="Stange-Thomann N."/>
            <person name="Barrett R."/>
            <person name="Gnerre S."/>
            <person name="Kamal M."/>
            <person name="Kamvysselis M."/>
            <person name="Mauceli E."/>
            <person name="Bielke C."/>
            <person name="Rudd S."/>
            <person name="Frishman D."/>
            <person name="Krystofova S."/>
            <person name="Rasmussen C."/>
            <person name="Metzenberg R.L."/>
            <person name="Perkins D.D."/>
            <person name="Kroken S."/>
            <person name="Cogoni C."/>
            <person name="Macino G."/>
            <person name="Catcheside D."/>
            <person name="Li W."/>
            <person name="Pratt R.J."/>
            <person name="Osmani S.A."/>
            <person name="DeSouza C.P."/>
            <person name="Glass L."/>
            <person name="Orbach M.J."/>
            <person name="Berglund J.A."/>
            <person name="Voelker R."/>
            <person name="Yarden O."/>
            <person name="Plamann M."/>
            <person name="Seiler S."/>
            <person name="Dunlap J."/>
            <person name="Radford A."/>
            <person name="Aramayo R."/>
            <person name="Natvig D.O."/>
            <person name="Alex L.A."/>
            <person name="Mannhaupt G."/>
            <person name="Ebbole D.J."/>
            <person name="Freitag M."/>
            <person name="Paulsen I."/>
            <person name="Sachs M.S."/>
            <person name="Lander E.S."/>
            <person name="Nusbaum C."/>
            <person name="Birren B."/>
        </authorList>
    </citation>
    <scope>NUCLEOTIDE SEQUENCE [LARGE SCALE GENOMIC DNA]</scope>
    <source>
        <strain evidence="1">OR74A</strain>
    </source>
</reference>
<sequence>MSDPGPSQSPTVDTAWACFGSLRLRYGFPDRRDPRIIPVGWICCKCQHNNTDFDAYGKPAEIEPGNTDHLKPCAEVNCRSRKRDHYGNELDPFPHSLCPECTLIDHKDHPIMSGIGIPAALSDHIDRSKVAFWECCHCLKLNAINDSAINGSASGRCFSCHFQSQGSGHCRNPDHPRLRVRALSALRLAQRQCFYPFFVDPTVSNQHRQIPEEGNYLLDAYRKVCMETDVEIMLSAHVICGDCRLLNGYKEYLIFAYQKERFVKGGVLWSGVNAKLLEWQQHNRRAPTPVEKAALLDEFEEHISKQFKEHSSGCWRTIERFKRYRAKKVVDKSSLLGDCDPNPYPECDMERTKRIMQRDSRAKARFAMGHGQASVALMFRQKERIMRDHGYFRDTRLVYKVSASKHHRLNFQGKPSPLRQCFTRQDAKTDHRLVTVGYVNRERARSTHTAEEDEVEAEAYQQRFERRHADILQQCEAASQRILQQCEKAAFQRLLQQCEAAFQRLLADL</sequence>
<dbReference type="Proteomes" id="UP000001805">
    <property type="component" value="Chromosome 5, Linkage Group VI"/>
</dbReference>
<gene>
    <name evidence="1" type="ORF">NCU17115</name>
</gene>
<protein>
    <submittedName>
        <fullName evidence="1">Uncharacterized protein</fullName>
    </submittedName>
</protein>
<dbReference type="AlphaFoldDB" id="V5IKR5"/>
<dbReference type="RefSeq" id="XP_011395097.1">
    <property type="nucleotide sequence ID" value="XM_011396795.1"/>
</dbReference>
<organism evidence="1 2">
    <name type="scientific">Neurospora crassa (strain ATCC 24698 / 74-OR23-1A / CBS 708.71 / DSM 1257 / FGSC 987)</name>
    <dbReference type="NCBI Taxonomy" id="367110"/>
    <lineage>
        <taxon>Eukaryota</taxon>
        <taxon>Fungi</taxon>
        <taxon>Dikarya</taxon>
        <taxon>Ascomycota</taxon>
        <taxon>Pezizomycotina</taxon>
        <taxon>Sordariomycetes</taxon>
        <taxon>Sordariomycetidae</taxon>
        <taxon>Sordariales</taxon>
        <taxon>Sordariaceae</taxon>
        <taxon>Neurospora</taxon>
    </lineage>
</organism>
<keyword evidence="2" id="KW-1185">Reference proteome</keyword>
<proteinExistence type="predicted"/>
<dbReference type="InParanoid" id="V5IKR5"/>
<evidence type="ECO:0000313" key="2">
    <source>
        <dbReference type="Proteomes" id="UP000001805"/>
    </source>
</evidence>